<sequence length="269" mass="29931">MGMGMEWAWKHAKDAHRQLYFLLTLQFSSGTDLGLDPGFLDANLTGARDSINLDEIPFVNCSTTFNDKPPEKNTATVINQLHICHSGAATSSPALSYRQKTAHAPWIFSGHGSTPRMHIVNYFLLTLRLVSTALRVLSHSTATALRFPVEDHGWSKDFLTTAWFFEQVSKAGSYELDDASFYLRDLADLDVLPTVPTDSLLEEVELTVSHLEVNSFDYYCGGTEATSPPWSSLEAFSIPGFTAPGVDDQRRVEKMKKLDSYTLKDSQVV</sequence>
<gene>
    <name evidence="1" type="ORF">HPB47_023057</name>
</gene>
<organism evidence="1 2">
    <name type="scientific">Ixodes persulcatus</name>
    <name type="common">Taiga tick</name>
    <dbReference type="NCBI Taxonomy" id="34615"/>
    <lineage>
        <taxon>Eukaryota</taxon>
        <taxon>Metazoa</taxon>
        <taxon>Ecdysozoa</taxon>
        <taxon>Arthropoda</taxon>
        <taxon>Chelicerata</taxon>
        <taxon>Arachnida</taxon>
        <taxon>Acari</taxon>
        <taxon>Parasitiformes</taxon>
        <taxon>Ixodida</taxon>
        <taxon>Ixodoidea</taxon>
        <taxon>Ixodidae</taxon>
        <taxon>Ixodinae</taxon>
        <taxon>Ixodes</taxon>
    </lineage>
</organism>
<keyword evidence="2" id="KW-1185">Reference proteome</keyword>
<protein>
    <submittedName>
        <fullName evidence="1">Uncharacterized protein</fullName>
    </submittedName>
</protein>
<name>A0AC60Q8G9_IXOPE</name>
<accession>A0AC60Q8G9</accession>
<proteinExistence type="predicted"/>
<comment type="caution">
    <text evidence="1">The sequence shown here is derived from an EMBL/GenBank/DDBJ whole genome shotgun (WGS) entry which is preliminary data.</text>
</comment>
<evidence type="ECO:0000313" key="2">
    <source>
        <dbReference type="Proteomes" id="UP000805193"/>
    </source>
</evidence>
<reference evidence="1 2" key="1">
    <citation type="journal article" date="2020" name="Cell">
        <title>Large-Scale Comparative Analyses of Tick Genomes Elucidate Their Genetic Diversity and Vector Capacities.</title>
        <authorList>
            <consortium name="Tick Genome and Microbiome Consortium (TIGMIC)"/>
            <person name="Jia N."/>
            <person name="Wang J."/>
            <person name="Shi W."/>
            <person name="Du L."/>
            <person name="Sun Y."/>
            <person name="Zhan W."/>
            <person name="Jiang J.F."/>
            <person name="Wang Q."/>
            <person name="Zhang B."/>
            <person name="Ji P."/>
            <person name="Bell-Sakyi L."/>
            <person name="Cui X.M."/>
            <person name="Yuan T.T."/>
            <person name="Jiang B.G."/>
            <person name="Yang W.F."/>
            <person name="Lam T.T."/>
            <person name="Chang Q.C."/>
            <person name="Ding S.J."/>
            <person name="Wang X.J."/>
            <person name="Zhu J.G."/>
            <person name="Ruan X.D."/>
            <person name="Zhao L."/>
            <person name="Wei J.T."/>
            <person name="Ye R.Z."/>
            <person name="Que T.C."/>
            <person name="Du C.H."/>
            <person name="Zhou Y.H."/>
            <person name="Cheng J.X."/>
            <person name="Dai P.F."/>
            <person name="Guo W.B."/>
            <person name="Han X.H."/>
            <person name="Huang E.J."/>
            <person name="Li L.F."/>
            <person name="Wei W."/>
            <person name="Gao Y.C."/>
            <person name="Liu J.Z."/>
            <person name="Shao H.Z."/>
            <person name="Wang X."/>
            <person name="Wang C.C."/>
            <person name="Yang T.C."/>
            <person name="Huo Q.B."/>
            <person name="Li W."/>
            <person name="Chen H.Y."/>
            <person name="Chen S.E."/>
            <person name="Zhou L.G."/>
            <person name="Ni X.B."/>
            <person name="Tian J.H."/>
            <person name="Sheng Y."/>
            <person name="Liu T."/>
            <person name="Pan Y.S."/>
            <person name="Xia L.Y."/>
            <person name="Li J."/>
            <person name="Zhao F."/>
            <person name="Cao W.C."/>
        </authorList>
    </citation>
    <scope>NUCLEOTIDE SEQUENCE [LARGE SCALE GENOMIC DNA]</scope>
    <source>
        <strain evidence="1">Iper-2018</strain>
    </source>
</reference>
<dbReference type="Proteomes" id="UP000805193">
    <property type="component" value="Unassembled WGS sequence"/>
</dbReference>
<dbReference type="EMBL" id="JABSTQ010009360">
    <property type="protein sequence ID" value="KAG0430032.1"/>
    <property type="molecule type" value="Genomic_DNA"/>
</dbReference>
<evidence type="ECO:0000313" key="1">
    <source>
        <dbReference type="EMBL" id="KAG0430032.1"/>
    </source>
</evidence>